<evidence type="ECO:0000313" key="5">
    <source>
        <dbReference type="Proteomes" id="UP000264605"/>
    </source>
</evidence>
<dbReference type="Proteomes" id="UP000264605">
    <property type="component" value="Chromosome"/>
</dbReference>
<dbReference type="InterPro" id="IPR037138">
    <property type="entry name" value="His_deacetylse_dom_sf"/>
</dbReference>
<dbReference type="InterPro" id="IPR023696">
    <property type="entry name" value="Ureohydrolase_dom_sf"/>
</dbReference>
<dbReference type="Gene3D" id="3.40.800.20">
    <property type="entry name" value="Histone deacetylase domain"/>
    <property type="match status" value="1"/>
</dbReference>
<dbReference type="GO" id="GO:0016787">
    <property type="term" value="F:hydrolase activity"/>
    <property type="evidence" value="ECO:0007669"/>
    <property type="project" value="UniProtKB-KW"/>
</dbReference>
<dbReference type="InterPro" id="IPR023801">
    <property type="entry name" value="His_deacetylse_dom"/>
</dbReference>
<dbReference type="InterPro" id="IPR044150">
    <property type="entry name" value="HDAC_classIV"/>
</dbReference>
<protein>
    <submittedName>
        <fullName evidence="4">Histone deacetylase</fullName>
    </submittedName>
</protein>
<dbReference type="CDD" id="cd09993">
    <property type="entry name" value="HDAC_classIV"/>
    <property type="match status" value="1"/>
</dbReference>
<reference evidence="4 5" key="1">
    <citation type="submission" date="2018-08" db="EMBL/GenBank/DDBJ databases">
        <title>Draft genome sequence of Pseudoalteromonas donghaensis HJ51.</title>
        <authorList>
            <person name="Oh J."/>
            <person name="Roh D."/>
        </authorList>
    </citation>
    <scope>NUCLEOTIDE SEQUENCE [LARGE SCALE GENOMIC DNA]</scope>
    <source>
        <strain evidence="4 5">HJ51</strain>
    </source>
</reference>
<dbReference type="PANTHER" id="PTHR10625:SF19">
    <property type="entry name" value="HISTONE DEACETYLASE 12"/>
    <property type="match status" value="1"/>
</dbReference>
<keyword evidence="2" id="KW-0378">Hydrolase</keyword>
<dbReference type="GO" id="GO:0004407">
    <property type="term" value="F:histone deacetylase activity"/>
    <property type="evidence" value="ECO:0007669"/>
    <property type="project" value="InterPro"/>
</dbReference>
<feature type="domain" description="Histone deacetylase" evidence="3">
    <location>
        <begin position="20"/>
        <end position="278"/>
    </location>
</feature>
<comment type="similarity">
    <text evidence="1">Belongs to the histone deacetylase family.</text>
</comment>
<evidence type="ECO:0000259" key="3">
    <source>
        <dbReference type="Pfam" id="PF00850"/>
    </source>
</evidence>
<name>A0AAD0RYJ4_9GAMM</name>
<dbReference type="KEGG" id="pdj:D0907_06300"/>
<dbReference type="EMBL" id="CP032090">
    <property type="protein sequence ID" value="AXV64909.1"/>
    <property type="molecule type" value="Genomic_DNA"/>
</dbReference>
<dbReference type="PANTHER" id="PTHR10625">
    <property type="entry name" value="HISTONE DEACETYLASE HDAC1-RELATED"/>
    <property type="match status" value="1"/>
</dbReference>
<accession>A0AAD0RYJ4</accession>
<dbReference type="AlphaFoldDB" id="A0AAD0RYJ4"/>
<gene>
    <name evidence="4" type="ORF">D0907_06300</name>
</gene>
<dbReference type="PRINTS" id="PR01270">
    <property type="entry name" value="HDASUPER"/>
</dbReference>
<evidence type="ECO:0000256" key="1">
    <source>
        <dbReference type="ARBA" id="ARBA00005947"/>
    </source>
</evidence>
<sequence>MFYYHPSYSALNLPARHRFPIQKYSLLKQKLSTSINDDKFITPNKATTAQLALCHDPTYINAFLNGTLEEKAIKKMGFPWSNELVERTLLSVGASINGAEFALQHGAAFNLGGGYHHAFSDHGSGFCIFNDLAIAANHLINEGLADTVLIFDCDVHQGDGTAEIVSHHEQVISCSIHCEQNFPRIKQHSHYDFALEHGTTDQHYLETVKQAFQLTVRLHQPDIILYNAGADIASDDELGHFFVSLDGVYQRDHFILSQAKAQQIPIFSALGGGYQRNINRLVNVHSQLFRAAVDLF</sequence>
<dbReference type="InterPro" id="IPR000286">
    <property type="entry name" value="HDACs"/>
</dbReference>
<dbReference type="Pfam" id="PF00850">
    <property type="entry name" value="Hist_deacetyl"/>
    <property type="match status" value="1"/>
</dbReference>
<evidence type="ECO:0000313" key="4">
    <source>
        <dbReference type="EMBL" id="AXV64909.1"/>
    </source>
</evidence>
<evidence type="ECO:0000256" key="2">
    <source>
        <dbReference type="ARBA" id="ARBA00022801"/>
    </source>
</evidence>
<dbReference type="SUPFAM" id="SSF52768">
    <property type="entry name" value="Arginase/deacetylase"/>
    <property type="match status" value="1"/>
</dbReference>
<organism evidence="4 5">
    <name type="scientific">Pseudoalteromonas lipolytica</name>
    <dbReference type="NCBI Taxonomy" id="570156"/>
    <lineage>
        <taxon>Bacteria</taxon>
        <taxon>Pseudomonadati</taxon>
        <taxon>Pseudomonadota</taxon>
        <taxon>Gammaproteobacteria</taxon>
        <taxon>Alteromonadales</taxon>
        <taxon>Pseudoalteromonadaceae</taxon>
        <taxon>Pseudoalteromonas</taxon>
    </lineage>
</organism>
<proteinExistence type="inferred from homology"/>
<dbReference type="GO" id="GO:0040029">
    <property type="term" value="P:epigenetic regulation of gene expression"/>
    <property type="evidence" value="ECO:0007669"/>
    <property type="project" value="TreeGrafter"/>
</dbReference>